<organism evidence="2">
    <name type="scientific">Siphoviridae sp. ctw757</name>
    <dbReference type="NCBI Taxonomy" id="2827969"/>
    <lineage>
        <taxon>Viruses</taxon>
        <taxon>Duplodnaviria</taxon>
        <taxon>Heunggongvirae</taxon>
        <taxon>Uroviricota</taxon>
        <taxon>Caudoviricetes</taxon>
    </lineage>
</organism>
<evidence type="ECO:0000259" key="1">
    <source>
        <dbReference type="Pfam" id="PF06114"/>
    </source>
</evidence>
<dbReference type="InterPro" id="IPR010359">
    <property type="entry name" value="IrrE_HExxH"/>
</dbReference>
<dbReference type="EMBL" id="BK032791">
    <property type="protein sequence ID" value="DAF60586.1"/>
    <property type="molecule type" value="Genomic_DNA"/>
</dbReference>
<protein>
    <submittedName>
        <fullName evidence="2">IrrE N-terminal-like domain</fullName>
    </submittedName>
</protein>
<evidence type="ECO:0000313" key="2">
    <source>
        <dbReference type="EMBL" id="DAF60586.1"/>
    </source>
</evidence>
<reference evidence="2" key="1">
    <citation type="journal article" date="2021" name="Proc. Natl. Acad. Sci. U.S.A.">
        <title>A Catalog of Tens of Thousands of Viruses from Human Metagenomes Reveals Hidden Associations with Chronic Diseases.</title>
        <authorList>
            <person name="Tisza M.J."/>
            <person name="Buck C.B."/>
        </authorList>
    </citation>
    <scope>NUCLEOTIDE SEQUENCE</scope>
    <source>
        <strain evidence="2">Ctw757</strain>
    </source>
</reference>
<sequence>MSFKHCARSSFIPGTEASPMSAKQIHDIMLGYRNRFARPDEAVNIELALDFCTSEKNASYQIVTRAEFDAIPNSSRSEALWDGVTRTIYIPDDLEQKVGIHRMRYTIAHEIAHMILDHKPPALVYGRGTPSRREDIPIYRDPEWQADKGASFLLMTIAGTKAIGLVSASEISENFNVSEESAGYFLSDARRISRRA</sequence>
<proteinExistence type="predicted"/>
<feature type="domain" description="IrrE N-terminal-like" evidence="1">
    <location>
        <begin position="85"/>
        <end position="187"/>
    </location>
</feature>
<accession>A0A8S5TCU8</accession>
<dbReference type="Gene3D" id="1.10.10.2910">
    <property type="match status" value="1"/>
</dbReference>
<dbReference type="Pfam" id="PF06114">
    <property type="entry name" value="Peptidase_M78"/>
    <property type="match status" value="1"/>
</dbReference>
<name>A0A8S5TCU8_9CAUD</name>